<accession>A0A8S1RMH0</accession>
<sequence>MSTRVDLIYMIKLTQITERFEDMVNYIKQIVHNGQELSSEERNLFSVAYKNIISRRRTALSVLSSIERIEEAKVQSQYVSQNNLKLIRSYKKKIEEELNQYCFDILNQIDCHLIKTASTPESKVLLHKMKGDYHRYIWEYASVDQRKNDIDSALAAYSTASNVSNSELKTTNPIRLGLALNFSAFYYDVMNDAVQAYQLAQLLLMMLLPILNKLKMRKAEMQPPLCNQLEITQNYGPKNLMMKEVELKAFENIFKSFFYLFHKGQFIQLRAFYTKLQ</sequence>
<dbReference type="Proteomes" id="UP000692954">
    <property type="component" value="Unassembled WGS sequence"/>
</dbReference>
<evidence type="ECO:0000313" key="3">
    <source>
        <dbReference type="Proteomes" id="UP000692954"/>
    </source>
</evidence>
<dbReference type="InterPro" id="IPR000308">
    <property type="entry name" value="14-3-3"/>
</dbReference>
<dbReference type="PANTHER" id="PTHR18860">
    <property type="entry name" value="14-3-3 PROTEIN"/>
    <property type="match status" value="1"/>
</dbReference>
<organism evidence="2 3">
    <name type="scientific">Paramecium sonneborni</name>
    <dbReference type="NCBI Taxonomy" id="65129"/>
    <lineage>
        <taxon>Eukaryota</taxon>
        <taxon>Sar</taxon>
        <taxon>Alveolata</taxon>
        <taxon>Ciliophora</taxon>
        <taxon>Intramacronucleata</taxon>
        <taxon>Oligohymenophorea</taxon>
        <taxon>Peniculida</taxon>
        <taxon>Parameciidae</taxon>
        <taxon>Paramecium</taxon>
    </lineage>
</organism>
<gene>
    <name evidence="2" type="ORF">PSON_ATCC_30995.1.T1910026</name>
</gene>
<dbReference type="SMART" id="SM00101">
    <property type="entry name" value="14_3_3"/>
    <property type="match status" value="1"/>
</dbReference>
<feature type="domain" description="14-3-3" evidence="1">
    <location>
        <begin position="4"/>
        <end position="231"/>
    </location>
</feature>
<dbReference type="AlphaFoldDB" id="A0A8S1RMH0"/>
<proteinExistence type="predicted"/>
<comment type="caution">
    <text evidence="2">The sequence shown here is derived from an EMBL/GenBank/DDBJ whole genome shotgun (WGS) entry which is preliminary data.</text>
</comment>
<dbReference type="EMBL" id="CAJJDN010000191">
    <property type="protein sequence ID" value="CAD8128563.1"/>
    <property type="molecule type" value="Genomic_DNA"/>
</dbReference>
<dbReference type="CDD" id="cd08774">
    <property type="entry name" value="14-3-3"/>
    <property type="match status" value="1"/>
</dbReference>
<protein>
    <recommendedName>
        <fullName evidence="1">14-3-3 domain-containing protein</fullName>
    </recommendedName>
</protein>
<dbReference type="OrthoDB" id="10260625at2759"/>
<keyword evidence="3" id="KW-1185">Reference proteome</keyword>
<dbReference type="PRINTS" id="PR00305">
    <property type="entry name" value="1433ZETA"/>
</dbReference>
<dbReference type="InterPro" id="IPR023410">
    <property type="entry name" value="14-3-3_domain"/>
</dbReference>
<evidence type="ECO:0000313" key="2">
    <source>
        <dbReference type="EMBL" id="CAD8128563.1"/>
    </source>
</evidence>
<reference evidence="2" key="1">
    <citation type="submission" date="2021-01" db="EMBL/GenBank/DDBJ databases">
        <authorList>
            <consortium name="Genoscope - CEA"/>
            <person name="William W."/>
        </authorList>
    </citation>
    <scope>NUCLEOTIDE SEQUENCE</scope>
</reference>
<dbReference type="Pfam" id="PF00244">
    <property type="entry name" value="14-3-3"/>
    <property type="match status" value="1"/>
</dbReference>
<name>A0A8S1RMH0_9CILI</name>
<evidence type="ECO:0000259" key="1">
    <source>
        <dbReference type="SMART" id="SM00101"/>
    </source>
</evidence>